<feature type="region of interest" description="Disordered" evidence="1">
    <location>
        <begin position="648"/>
        <end position="675"/>
    </location>
</feature>
<dbReference type="InterPro" id="IPR011009">
    <property type="entry name" value="Kinase-like_dom_sf"/>
</dbReference>
<dbReference type="InterPro" id="IPR000719">
    <property type="entry name" value="Prot_kinase_dom"/>
</dbReference>
<dbReference type="GO" id="GO:0004674">
    <property type="term" value="F:protein serine/threonine kinase activity"/>
    <property type="evidence" value="ECO:0007669"/>
    <property type="project" value="TreeGrafter"/>
</dbReference>
<keyword evidence="2" id="KW-1133">Transmembrane helix</keyword>
<feature type="region of interest" description="Disordered" evidence="1">
    <location>
        <begin position="553"/>
        <end position="607"/>
    </location>
</feature>
<dbReference type="PANTHER" id="PTHR44329">
    <property type="entry name" value="SERINE/THREONINE-PROTEIN KINASE TNNI3K-RELATED"/>
    <property type="match status" value="1"/>
</dbReference>
<dbReference type="Gene3D" id="3.30.200.20">
    <property type="entry name" value="Phosphorylase Kinase, domain 1"/>
    <property type="match status" value="1"/>
</dbReference>
<proteinExistence type="predicted"/>
<feature type="compositionally biased region" description="Basic and acidic residues" evidence="1">
    <location>
        <begin position="995"/>
        <end position="1004"/>
    </location>
</feature>
<dbReference type="GO" id="GO:0005524">
    <property type="term" value="F:ATP binding"/>
    <property type="evidence" value="ECO:0007669"/>
    <property type="project" value="InterPro"/>
</dbReference>
<evidence type="ECO:0000313" key="4">
    <source>
        <dbReference type="EMBL" id="KAG2487133.1"/>
    </source>
</evidence>
<dbReference type="PROSITE" id="PS00108">
    <property type="entry name" value="PROTEIN_KINASE_ST"/>
    <property type="match status" value="1"/>
</dbReference>
<evidence type="ECO:0000256" key="2">
    <source>
        <dbReference type="SAM" id="Phobius"/>
    </source>
</evidence>
<feature type="transmembrane region" description="Helical" evidence="2">
    <location>
        <begin position="768"/>
        <end position="790"/>
    </location>
</feature>
<feature type="compositionally biased region" description="Gly residues" evidence="1">
    <location>
        <begin position="573"/>
        <end position="585"/>
    </location>
</feature>
<feature type="domain" description="Protein kinase" evidence="3">
    <location>
        <begin position="679"/>
        <end position="960"/>
    </location>
</feature>
<sequence>MACITAYGAYGCVQKEYSKPLPPIVLPGQAIPDAAHPAIEGEPGSTGVRVTTARGLVAVLFDNSVSVAWIEGQALELGDSVFESAASSAGVGLPFQRTANLTFRGFRRSGDPPLVIFNAVSKLRLGSGVQLAWLSVVILDYSLSLSGWEVLSAGDAATTGARVLVQDSYTIISTCYPAAIAADYQARSVRPPEAPGQDRYTLNLPQPGCSDVPNAPLLQRCWADRYIAEDYAVTGSTLDTVNQRQVPKHYIVVYLNTTALCRQLVNMACITAYGAYGCVQKEYSKPLPPIVLPPDVNAEQGGGGGGSLVPVLVGSIVGGVMGLLLLGSVAALVVVLRRRRAARAQLAYVAKPPPSADGLTAHSPSPSPSLCSGNCVGDDGCGHARAKLSSIASGDEVEAGAPSASVGEGPQHRASSTIGQVSSPTPSGLGGPHSKGADSGIRIAPTPTGASLAKALSGGCGSQGNTGPPSPFGSTVGAKGTWSKASTVITEKTPFRTGVVVDMRVDRDFVADGATTESKAIRAAGCAYTSTSAAGSTRFSAGFGHGFANSPVQGSSGSYGNKRPVSDMAAGPVPGGGRGAGGGGASLPATPAAGTEDGVTAGPSSRRDAAAAVGSRVGSCGCGLPVPAYCSNPGSPGYGHKHSGGEYGYGTDTWPPESGSSGERTDRTDGGGGGDSVVRLLPVVLGKGAAGRVYEGIYDGQRVAVKVLTDAAGLEGEGSIGAVQSFQQELEVLARCEHPNIVRLLAACVRPPRPCVIMERMETSLDKLLYGTPGTLLPFGTVLHIAIAVAQGLEYLHPTIIHRDLKPANVLLNNAYGPTPQVKISDFGLSRLRNTILLTEFPEAGTPAYIAPECFDLETAGISHKADIYSWGVLLWEALAGVRPWQGMGPVPIAMQVTLMQRRLPLPPPADAPGADPSRWPPRLIRLLEEAWDKDPQRRPAAAELVKRLALIRQAADPALSTATSGSFFSTANTGTLGAAASSANTPRVCTGNLRPHEADPGAT</sequence>
<dbReference type="SUPFAM" id="SSF56112">
    <property type="entry name" value="Protein kinase-like (PK-like)"/>
    <property type="match status" value="1"/>
</dbReference>
<dbReference type="Proteomes" id="UP000612055">
    <property type="component" value="Unassembled WGS sequence"/>
</dbReference>
<evidence type="ECO:0000313" key="5">
    <source>
        <dbReference type="Proteomes" id="UP000612055"/>
    </source>
</evidence>
<keyword evidence="5" id="KW-1185">Reference proteome</keyword>
<dbReference type="OrthoDB" id="536504at2759"/>
<dbReference type="SMART" id="SM00220">
    <property type="entry name" value="S_TKc"/>
    <property type="match status" value="1"/>
</dbReference>
<evidence type="ECO:0000256" key="1">
    <source>
        <dbReference type="SAM" id="MobiDB-lite"/>
    </source>
</evidence>
<dbReference type="EMBL" id="JAEHOE010000101">
    <property type="protein sequence ID" value="KAG2487133.1"/>
    <property type="molecule type" value="Genomic_DNA"/>
</dbReference>
<dbReference type="PROSITE" id="PS50011">
    <property type="entry name" value="PROTEIN_KINASE_DOM"/>
    <property type="match status" value="1"/>
</dbReference>
<dbReference type="InterPro" id="IPR008271">
    <property type="entry name" value="Ser/Thr_kinase_AS"/>
</dbReference>
<comment type="caution">
    <text evidence="4">The sequence shown here is derived from an EMBL/GenBank/DDBJ whole genome shotgun (WGS) entry which is preliminary data.</text>
</comment>
<gene>
    <name evidence="4" type="ORF">HYH03_014246</name>
</gene>
<feature type="region of interest" description="Disordered" evidence="1">
    <location>
        <begin position="393"/>
        <end position="479"/>
    </location>
</feature>
<keyword evidence="2" id="KW-0472">Membrane</keyword>
<feature type="transmembrane region" description="Helical" evidence="2">
    <location>
        <begin position="316"/>
        <end position="336"/>
    </location>
</feature>
<dbReference type="PANTHER" id="PTHR44329:SF214">
    <property type="entry name" value="PROTEIN KINASE DOMAIN-CONTAINING PROTEIN"/>
    <property type="match status" value="1"/>
</dbReference>
<dbReference type="AlphaFoldDB" id="A0A835XQI5"/>
<accession>A0A835XQI5</accession>
<keyword evidence="2" id="KW-0812">Transmembrane</keyword>
<evidence type="ECO:0000259" key="3">
    <source>
        <dbReference type="PROSITE" id="PS50011"/>
    </source>
</evidence>
<dbReference type="Gene3D" id="1.10.510.10">
    <property type="entry name" value="Transferase(Phosphotransferase) domain 1"/>
    <property type="match status" value="1"/>
</dbReference>
<name>A0A835XQI5_9CHLO</name>
<dbReference type="Pfam" id="PF00069">
    <property type="entry name" value="Pkinase"/>
    <property type="match status" value="1"/>
</dbReference>
<protein>
    <recommendedName>
        <fullName evidence="3">Protein kinase domain-containing protein</fullName>
    </recommendedName>
</protein>
<feature type="compositionally biased region" description="Polar residues" evidence="1">
    <location>
        <begin position="413"/>
        <end position="426"/>
    </location>
</feature>
<organism evidence="4 5">
    <name type="scientific">Edaphochlamys debaryana</name>
    <dbReference type="NCBI Taxonomy" id="47281"/>
    <lineage>
        <taxon>Eukaryota</taxon>
        <taxon>Viridiplantae</taxon>
        <taxon>Chlorophyta</taxon>
        <taxon>core chlorophytes</taxon>
        <taxon>Chlorophyceae</taxon>
        <taxon>CS clade</taxon>
        <taxon>Chlamydomonadales</taxon>
        <taxon>Chlamydomonadales incertae sedis</taxon>
        <taxon>Edaphochlamys</taxon>
    </lineage>
</organism>
<reference evidence="4" key="1">
    <citation type="journal article" date="2020" name="bioRxiv">
        <title>Comparative genomics of Chlamydomonas.</title>
        <authorList>
            <person name="Craig R.J."/>
            <person name="Hasan A.R."/>
            <person name="Ness R.W."/>
            <person name="Keightley P.D."/>
        </authorList>
    </citation>
    <scope>NUCLEOTIDE SEQUENCE</scope>
    <source>
        <strain evidence="4">CCAP 11/70</strain>
    </source>
</reference>
<dbReference type="InterPro" id="IPR051681">
    <property type="entry name" value="Ser/Thr_Kinases-Pseudokinases"/>
</dbReference>
<feature type="region of interest" description="Disordered" evidence="1">
    <location>
        <begin position="978"/>
        <end position="1004"/>
    </location>
</feature>